<evidence type="ECO:0000256" key="3">
    <source>
        <dbReference type="ARBA" id="ARBA00023012"/>
    </source>
</evidence>
<reference evidence="7 8" key="1">
    <citation type="journal article" date="2014" name="J. Microbiol.">
        <title>Diaminobutyricibacter tongyongensis gen. nov., sp. nov. and Homoserinibacter gongjuensis gen. nov., sp. nov. belong to the family Microbacteriaceae.</title>
        <authorList>
            <person name="Kim S.J."/>
            <person name="Ahn J.H."/>
            <person name="Weon H.Y."/>
            <person name="Hamada M."/>
            <person name="Suzuki K."/>
            <person name="Kwon S.W."/>
        </authorList>
    </citation>
    <scope>NUCLEOTIDE SEQUENCE [LARGE SCALE GENOMIC DNA]</scope>
    <source>
        <strain evidence="7 8">NBRC 108724</strain>
    </source>
</reference>
<dbReference type="GO" id="GO:0016301">
    <property type="term" value="F:kinase activity"/>
    <property type="evidence" value="ECO:0007669"/>
    <property type="project" value="UniProtKB-KW"/>
</dbReference>
<keyword evidence="1" id="KW-0808">Transferase</keyword>
<keyword evidence="5" id="KW-0812">Transmembrane</keyword>
<evidence type="ECO:0000256" key="5">
    <source>
        <dbReference type="SAM" id="Phobius"/>
    </source>
</evidence>
<evidence type="ECO:0000313" key="7">
    <source>
        <dbReference type="EMBL" id="NEN07865.1"/>
    </source>
</evidence>
<feature type="region of interest" description="Disordered" evidence="4">
    <location>
        <begin position="1"/>
        <end position="40"/>
    </location>
</feature>
<keyword evidence="8" id="KW-1185">Reference proteome</keyword>
<feature type="transmembrane region" description="Helical" evidence="5">
    <location>
        <begin position="115"/>
        <end position="136"/>
    </location>
</feature>
<dbReference type="SUPFAM" id="SSF55874">
    <property type="entry name" value="ATPase domain of HSP90 chaperone/DNA topoisomerase II/histidine kinase"/>
    <property type="match status" value="1"/>
</dbReference>
<feature type="transmembrane region" description="Helical" evidence="5">
    <location>
        <begin position="181"/>
        <end position="199"/>
    </location>
</feature>
<feature type="transmembrane region" description="Helical" evidence="5">
    <location>
        <begin position="142"/>
        <end position="160"/>
    </location>
</feature>
<dbReference type="Proteomes" id="UP000474967">
    <property type="component" value="Unassembled WGS sequence"/>
</dbReference>
<feature type="transmembrane region" description="Helical" evidence="5">
    <location>
        <begin position="71"/>
        <end position="94"/>
    </location>
</feature>
<dbReference type="PANTHER" id="PTHR24421:SF61">
    <property type="entry name" value="OXYGEN SENSOR HISTIDINE KINASE NREB"/>
    <property type="match status" value="1"/>
</dbReference>
<evidence type="ECO:0000313" key="8">
    <source>
        <dbReference type="Proteomes" id="UP000474967"/>
    </source>
</evidence>
<feature type="domain" description="Phage shock protein PspC N-terminal" evidence="6">
    <location>
        <begin position="42"/>
        <end position="96"/>
    </location>
</feature>
<proteinExistence type="predicted"/>
<feature type="compositionally biased region" description="Polar residues" evidence="4">
    <location>
        <begin position="27"/>
        <end position="37"/>
    </location>
</feature>
<dbReference type="InterPro" id="IPR036890">
    <property type="entry name" value="HATPase_C_sf"/>
</dbReference>
<dbReference type="GO" id="GO:0000160">
    <property type="term" value="P:phosphorelay signal transduction system"/>
    <property type="evidence" value="ECO:0007669"/>
    <property type="project" value="UniProtKB-KW"/>
</dbReference>
<evidence type="ECO:0000259" key="6">
    <source>
        <dbReference type="Pfam" id="PF04024"/>
    </source>
</evidence>
<keyword evidence="2" id="KW-0418">Kinase</keyword>
<evidence type="ECO:0000256" key="4">
    <source>
        <dbReference type="SAM" id="MobiDB-lite"/>
    </source>
</evidence>
<dbReference type="Pfam" id="PF04024">
    <property type="entry name" value="PspC"/>
    <property type="match status" value="1"/>
</dbReference>
<sequence length="426" mass="44632">MGYHPEPTLNHATARAGSAETCLDSDVTPTSAPTASTRGARPLARPRDCVLGGVSVALADHLGWPVAVIRWSFVGLAFVGGAGVLLYLWLWALTPLREPDPTAPDGGAVHRRVPVAWLLVALAAVTGIVGVASAALTGSDQGLVLSVAVMVALAVGGVAWDQFADSSDVMPRPASSTALRITAGAFLLAMGAVLTAGAGRADSGWVWLLVIVTVFAGAAVLLGPWALKLWRELIAERTARVREEQRAEIAAHLHDSVLQTLALIQNRAGASSEVARIARAQERELRDWLYAGAETPDRDLATELRDFAAALELDHPVRIEVVAVGEPVDTVTSELAAAAREAMLNASRHAGGDVSVYLENSETSVDVFIRDRGPGFDLTGVPDDRLGVRESIIGRMRRAGGQATVVTGAGGSGTEVHLHLDHGSEP</sequence>
<feature type="transmembrane region" description="Helical" evidence="5">
    <location>
        <begin position="205"/>
        <end position="227"/>
    </location>
</feature>
<dbReference type="AlphaFoldDB" id="A0A6L9Y2W7"/>
<keyword evidence="5" id="KW-0472">Membrane</keyword>
<dbReference type="EMBL" id="JAAGWY010000005">
    <property type="protein sequence ID" value="NEN07865.1"/>
    <property type="molecule type" value="Genomic_DNA"/>
</dbReference>
<organism evidence="7 8">
    <name type="scientific">Leifsonia tongyongensis</name>
    <dbReference type="NCBI Taxonomy" id="1268043"/>
    <lineage>
        <taxon>Bacteria</taxon>
        <taxon>Bacillati</taxon>
        <taxon>Actinomycetota</taxon>
        <taxon>Actinomycetes</taxon>
        <taxon>Micrococcales</taxon>
        <taxon>Microbacteriaceae</taxon>
        <taxon>Leifsonia</taxon>
    </lineage>
</organism>
<evidence type="ECO:0000256" key="2">
    <source>
        <dbReference type="ARBA" id="ARBA00022777"/>
    </source>
</evidence>
<keyword evidence="5" id="KW-1133">Transmembrane helix</keyword>
<name>A0A6L9Y2W7_9MICO</name>
<dbReference type="InterPro" id="IPR007168">
    <property type="entry name" value="Phageshock_PspC_N"/>
</dbReference>
<dbReference type="InterPro" id="IPR050482">
    <property type="entry name" value="Sensor_HK_TwoCompSys"/>
</dbReference>
<comment type="caution">
    <text evidence="7">The sequence shown here is derived from an EMBL/GenBank/DDBJ whole genome shotgun (WGS) entry which is preliminary data.</text>
</comment>
<protein>
    <submittedName>
        <fullName evidence="7">PspC domain-containing protein</fullName>
    </submittedName>
</protein>
<evidence type="ECO:0000256" key="1">
    <source>
        <dbReference type="ARBA" id="ARBA00022679"/>
    </source>
</evidence>
<accession>A0A6L9Y2W7</accession>
<gene>
    <name evidence="7" type="ORF">G3T36_18570</name>
</gene>
<dbReference type="PANTHER" id="PTHR24421">
    <property type="entry name" value="NITRATE/NITRITE SENSOR PROTEIN NARX-RELATED"/>
    <property type="match status" value="1"/>
</dbReference>
<keyword evidence="3" id="KW-0902">Two-component regulatory system</keyword>
<dbReference type="Gene3D" id="3.30.565.10">
    <property type="entry name" value="Histidine kinase-like ATPase, C-terminal domain"/>
    <property type="match status" value="1"/>
</dbReference>